<dbReference type="SUPFAM" id="SSF111283">
    <property type="entry name" value="Putative modulator of DNA gyrase, PmbA/TldD"/>
    <property type="match status" value="1"/>
</dbReference>
<dbReference type="PANTHER" id="PTHR30624">
    <property type="entry name" value="UNCHARACTERIZED PROTEIN TLDD AND PMBA"/>
    <property type="match status" value="1"/>
</dbReference>
<dbReference type="Pfam" id="PF19290">
    <property type="entry name" value="PmbA_TldD_2nd"/>
    <property type="match status" value="1"/>
</dbReference>
<evidence type="ECO:0000259" key="5">
    <source>
        <dbReference type="Pfam" id="PF01523"/>
    </source>
</evidence>
<gene>
    <name evidence="8" type="ORF">METZ01_LOCUS49098</name>
</gene>
<dbReference type="InterPro" id="IPR036059">
    <property type="entry name" value="TldD/PmbA_sf"/>
</dbReference>
<feature type="domain" description="Metalloprotease TldD/E N-terminal" evidence="5">
    <location>
        <begin position="14"/>
        <end position="77"/>
    </location>
</feature>
<evidence type="ECO:0000256" key="2">
    <source>
        <dbReference type="ARBA" id="ARBA00022670"/>
    </source>
</evidence>
<feature type="domain" description="Metalloprotease TldD/E C-terminal" evidence="6">
    <location>
        <begin position="218"/>
        <end position="451"/>
    </location>
</feature>
<dbReference type="InterPro" id="IPR035068">
    <property type="entry name" value="TldD/PmbA_N"/>
</dbReference>
<dbReference type="AlphaFoldDB" id="A0A381RYJ6"/>
<dbReference type="PIRSF" id="PIRSF004919">
    <property type="entry name" value="TldD"/>
    <property type="match status" value="1"/>
</dbReference>
<dbReference type="GO" id="GO:0008237">
    <property type="term" value="F:metallopeptidase activity"/>
    <property type="evidence" value="ECO:0007669"/>
    <property type="project" value="UniProtKB-KW"/>
</dbReference>
<evidence type="ECO:0000259" key="6">
    <source>
        <dbReference type="Pfam" id="PF19289"/>
    </source>
</evidence>
<sequence>MMSQMLSKGIDMGDIYFQNIHQESWTLEDGLVKKSSYSSRQGAGFRSIINEQSGLAYSESFEKDALLQAAKASSSIAKSGKTDTFRVEGPESNDHYYPFINPIESLEDKQKIELLQTIDTAARSKDHRVKEVVASLAGSFQNILIVCQSGRLAVDIRPMVRLSLSVIVEDNERRERGTSGGGGRMDYAFFDEKRIKDYASEAVEQALINLEAIEAPAGEMTVVLGSGWPGVLVHEAIGHGLEGDFNRKKTSAFSGLMGEQVASSICTIIDDGTISGARGSLNIDDEGEPTQRTVLIENGKLCNYMQDRLNAKLMKSKSTGNGRRESYSMQTIPRMTNTFMQGGHHKHQEIIESVENGIYAKNFGGGQVDITSGKFVFSANEAYLIKKGKLDRPIKGAMLIGDGPSALNQVTMIGDNLALDPGIGNCGKDGQTVPVNVGQPTMRIENLTVGGTA</sequence>
<dbReference type="Gene3D" id="3.30.2290.10">
    <property type="entry name" value="PmbA/TldD superfamily"/>
    <property type="match status" value="1"/>
</dbReference>
<keyword evidence="2" id="KW-0645">Protease</keyword>
<dbReference type="InterPro" id="IPR002510">
    <property type="entry name" value="Metalloprtase-TldD/E_N"/>
</dbReference>
<evidence type="ECO:0008006" key="9">
    <source>
        <dbReference type="Google" id="ProtNLM"/>
    </source>
</evidence>
<reference evidence="8" key="1">
    <citation type="submission" date="2018-05" db="EMBL/GenBank/DDBJ databases">
        <authorList>
            <person name="Lanie J.A."/>
            <person name="Ng W.-L."/>
            <person name="Kazmierczak K.M."/>
            <person name="Andrzejewski T.M."/>
            <person name="Davidsen T.M."/>
            <person name="Wayne K.J."/>
            <person name="Tettelin H."/>
            <person name="Glass J.I."/>
            <person name="Rusch D."/>
            <person name="Podicherti R."/>
            <person name="Tsui H.-C.T."/>
            <person name="Winkler M.E."/>
        </authorList>
    </citation>
    <scope>NUCLEOTIDE SEQUENCE</scope>
</reference>
<evidence type="ECO:0000313" key="8">
    <source>
        <dbReference type="EMBL" id="SUZ96244.1"/>
    </source>
</evidence>
<dbReference type="Pfam" id="PF19289">
    <property type="entry name" value="PmbA_TldD_3rd"/>
    <property type="match status" value="1"/>
</dbReference>
<dbReference type="NCBIfam" id="NF008006">
    <property type="entry name" value="PRK10735.1"/>
    <property type="match status" value="1"/>
</dbReference>
<dbReference type="EMBL" id="UINC01002397">
    <property type="protein sequence ID" value="SUZ96244.1"/>
    <property type="molecule type" value="Genomic_DNA"/>
</dbReference>
<dbReference type="GO" id="GO:0005829">
    <property type="term" value="C:cytosol"/>
    <property type="evidence" value="ECO:0007669"/>
    <property type="project" value="TreeGrafter"/>
</dbReference>
<evidence type="ECO:0000256" key="1">
    <source>
        <dbReference type="ARBA" id="ARBA00005836"/>
    </source>
</evidence>
<dbReference type="Pfam" id="PF01523">
    <property type="entry name" value="PmbA_TldD_1st"/>
    <property type="match status" value="1"/>
</dbReference>
<protein>
    <recommendedName>
        <fullName evidence="9">Metalloprotease TldD</fullName>
    </recommendedName>
</protein>
<dbReference type="InterPro" id="IPR045569">
    <property type="entry name" value="Metalloprtase-TldD/E_C"/>
</dbReference>
<organism evidence="8">
    <name type="scientific">marine metagenome</name>
    <dbReference type="NCBI Taxonomy" id="408172"/>
    <lineage>
        <taxon>unclassified sequences</taxon>
        <taxon>metagenomes</taxon>
        <taxon>ecological metagenomes</taxon>
    </lineage>
</organism>
<keyword evidence="4" id="KW-0482">Metalloprotease</keyword>
<evidence type="ECO:0000259" key="7">
    <source>
        <dbReference type="Pfam" id="PF19290"/>
    </source>
</evidence>
<proteinExistence type="inferred from homology"/>
<dbReference type="InterPro" id="IPR051463">
    <property type="entry name" value="Peptidase_U62_metallo"/>
</dbReference>
<keyword evidence="3" id="KW-0378">Hydrolase</keyword>
<dbReference type="InterPro" id="IPR045570">
    <property type="entry name" value="Metalloprtase-TldD/E_cen_dom"/>
</dbReference>
<comment type="similarity">
    <text evidence="1">Belongs to the peptidase U62 family.</text>
</comment>
<name>A0A381RYJ6_9ZZZZ</name>
<dbReference type="PANTHER" id="PTHR30624:SF4">
    <property type="entry name" value="METALLOPROTEASE TLDD"/>
    <property type="match status" value="1"/>
</dbReference>
<accession>A0A381RYJ6</accession>
<dbReference type="GO" id="GO:0006508">
    <property type="term" value="P:proteolysis"/>
    <property type="evidence" value="ECO:0007669"/>
    <property type="project" value="UniProtKB-KW"/>
</dbReference>
<dbReference type="InterPro" id="IPR025502">
    <property type="entry name" value="TldD"/>
</dbReference>
<feature type="domain" description="Metalloprotease TldD/E central" evidence="7">
    <location>
        <begin position="102"/>
        <end position="210"/>
    </location>
</feature>
<evidence type="ECO:0000256" key="3">
    <source>
        <dbReference type="ARBA" id="ARBA00022801"/>
    </source>
</evidence>
<evidence type="ECO:0000256" key="4">
    <source>
        <dbReference type="ARBA" id="ARBA00023049"/>
    </source>
</evidence>